<comment type="subunit">
    <text evidence="3">Monomer.</text>
</comment>
<accession>A0ABU2ZN02</accession>
<keyword evidence="13" id="KW-1133">Transmembrane helix</keyword>
<evidence type="ECO:0000256" key="8">
    <source>
        <dbReference type="ARBA" id="ARBA00023136"/>
    </source>
</evidence>
<dbReference type="RefSeq" id="WP_311367491.1">
    <property type="nucleotide sequence ID" value="NZ_JAVRHX010000001.1"/>
</dbReference>
<evidence type="ECO:0000256" key="6">
    <source>
        <dbReference type="ARBA" id="ARBA00022729"/>
    </source>
</evidence>
<dbReference type="InterPro" id="IPR029046">
    <property type="entry name" value="LolA/LolB/LppX"/>
</dbReference>
<evidence type="ECO:0000256" key="7">
    <source>
        <dbReference type="ARBA" id="ARBA00022927"/>
    </source>
</evidence>
<name>A0ABU2ZN02_9ALTE</name>
<dbReference type="EMBL" id="JAVRHX010000001">
    <property type="protein sequence ID" value="MDT0594001.1"/>
    <property type="molecule type" value="Genomic_DNA"/>
</dbReference>
<dbReference type="Pfam" id="PF03550">
    <property type="entry name" value="LolB"/>
    <property type="match status" value="1"/>
</dbReference>
<evidence type="ECO:0000256" key="3">
    <source>
        <dbReference type="ARBA" id="ARBA00011245"/>
    </source>
</evidence>
<keyword evidence="8 13" id="KW-0472">Membrane</keyword>
<keyword evidence="13" id="KW-0812">Transmembrane</keyword>
<evidence type="ECO:0000256" key="13">
    <source>
        <dbReference type="SAM" id="Phobius"/>
    </source>
</evidence>
<keyword evidence="5" id="KW-0813">Transport</keyword>
<evidence type="ECO:0000256" key="12">
    <source>
        <dbReference type="ARBA" id="ARBA00023288"/>
    </source>
</evidence>
<feature type="transmembrane region" description="Helical" evidence="13">
    <location>
        <begin position="28"/>
        <end position="49"/>
    </location>
</feature>
<proteinExistence type="inferred from homology"/>
<dbReference type="Gene3D" id="2.50.20.10">
    <property type="entry name" value="Lipoprotein localisation LolA/LolB/LppX"/>
    <property type="match status" value="1"/>
</dbReference>
<keyword evidence="6" id="KW-0732">Signal</keyword>
<reference evidence="14 15" key="1">
    <citation type="submission" date="2023-09" db="EMBL/GenBank/DDBJ databases">
        <authorList>
            <person name="Rey-Velasco X."/>
        </authorList>
    </citation>
    <scope>NUCLEOTIDE SEQUENCE [LARGE SCALE GENOMIC DNA]</scope>
    <source>
        <strain evidence="14 15">P117</strain>
    </source>
</reference>
<comment type="subcellular location">
    <subcellularLocation>
        <location evidence="1">Cell outer membrane</location>
        <topology evidence="1">Lipid-anchor</topology>
    </subcellularLocation>
</comment>
<evidence type="ECO:0000313" key="15">
    <source>
        <dbReference type="Proteomes" id="UP001253545"/>
    </source>
</evidence>
<gene>
    <name evidence="14" type="primary">lolB</name>
    <name evidence="14" type="ORF">RM552_04010</name>
</gene>
<evidence type="ECO:0000256" key="10">
    <source>
        <dbReference type="ARBA" id="ARBA00023186"/>
    </source>
</evidence>
<dbReference type="InterPro" id="IPR004565">
    <property type="entry name" value="OM_lipoprot_LolB"/>
</dbReference>
<dbReference type="NCBIfam" id="TIGR00548">
    <property type="entry name" value="lolB"/>
    <property type="match status" value="1"/>
</dbReference>
<keyword evidence="9" id="KW-0564">Palmitate</keyword>
<dbReference type="CDD" id="cd16326">
    <property type="entry name" value="LolB"/>
    <property type="match status" value="1"/>
</dbReference>
<evidence type="ECO:0000256" key="1">
    <source>
        <dbReference type="ARBA" id="ARBA00004459"/>
    </source>
</evidence>
<evidence type="ECO:0000256" key="11">
    <source>
        <dbReference type="ARBA" id="ARBA00023237"/>
    </source>
</evidence>
<keyword evidence="7" id="KW-0653">Protein transport</keyword>
<dbReference type="Proteomes" id="UP001253545">
    <property type="component" value="Unassembled WGS sequence"/>
</dbReference>
<evidence type="ECO:0000313" key="14">
    <source>
        <dbReference type="EMBL" id="MDT0594001.1"/>
    </source>
</evidence>
<comment type="caution">
    <text evidence="14">The sequence shown here is derived from an EMBL/GenBank/DDBJ whole genome shotgun (WGS) entry which is preliminary data.</text>
</comment>
<keyword evidence="10" id="KW-0143">Chaperone</keyword>
<evidence type="ECO:0000256" key="9">
    <source>
        <dbReference type="ARBA" id="ARBA00023139"/>
    </source>
</evidence>
<evidence type="ECO:0000256" key="4">
    <source>
        <dbReference type="ARBA" id="ARBA00016202"/>
    </source>
</evidence>
<evidence type="ECO:0000256" key="5">
    <source>
        <dbReference type="ARBA" id="ARBA00022448"/>
    </source>
</evidence>
<protein>
    <recommendedName>
        <fullName evidence="4">Outer-membrane lipoprotein LolB</fullName>
    </recommendedName>
</protein>
<keyword evidence="15" id="KW-1185">Reference proteome</keyword>
<dbReference type="SUPFAM" id="SSF89392">
    <property type="entry name" value="Prokaryotic lipoproteins and lipoprotein localization factors"/>
    <property type="match status" value="1"/>
</dbReference>
<sequence length="248" mass="28184">MRNKNTVFYGKRLNFGGILHSLLYQQRLYHLFKVLCFYVVVALFVIGCVSAPKPRTSLANTSDIAALDQWRIKGKIAWITQQERTSAYLNWEKNQSSLSFGLTNVLGITLAKMKYDGNMATLTADGKTYTDFSASRLIAQTTGWQIPIANLQHWIKGVAAPEIEKSISADSNDSNENRIQDISYNSDGTLRQFTHSCRACDTWQISYVAYKSWSLYEQNFRLPSSITLLNVNTQAQIKLRISQWSESE</sequence>
<evidence type="ECO:0000256" key="2">
    <source>
        <dbReference type="ARBA" id="ARBA00009696"/>
    </source>
</evidence>
<organism evidence="14 15">
    <name type="scientific">Glaciecola petra</name>
    <dbReference type="NCBI Taxonomy" id="3075602"/>
    <lineage>
        <taxon>Bacteria</taxon>
        <taxon>Pseudomonadati</taxon>
        <taxon>Pseudomonadota</taxon>
        <taxon>Gammaproteobacteria</taxon>
        <taxon>Alteromonadales</taxon>
        <taxon>Alteromonadaceae</taxon>
        <taxon>Glaciecola</taxon>
    </lineage>
</organism>
<keyword evidence="11" id="KW-0998">Cell outer membrane</keyword>
<keyword evidence="12 14" id="KW-0449">Lipoprotein</keyword>
<comment type="similarity">
    <text evidence="2">Belongs to the LolB family.</text>
</comment>